<dbReference type="InterPro" id="IPR003735">
    <property type="entry name" value="Metal_Tscrpt_repr"/>
</dbReference>
<dbReference type="Gene3D" id="1.20.58.1000">
    <property type="entry name" value="Metal-sensitive repressor, helix protomer"/>
    <property type="match status" value="1"/>
</dbReference>
<dbReference type="InterPro" id="IPR038390">
    <property type="entry name" value="Metal_Tscrpt_repr_sf"/>
</dbReference>
<accession>A0A645GW00</accession>
<sequence length="114" mass="12858">MLKILFYTELYTVRGYGILNKGGSFVLVDKEKADLRQRLKKVSGQINGIDKMLEEGRYCVDILQQILAARAALNKVAQLILESHAKSCLVTAIKEDRAEQSIDELMGVLKQFNK</sequence>
<dbReference type="PANTHER" id="PTHR33677:SF3">
    <property type="entry name" value="COPPER-SENSING TRANSCRIPTIONAL REPRESSOR RICR"/>
    <property type="match status" value="1"/>
</dbReference>
<evidence type="ECO:0008006" key="2">
    <source>
        <dbReference type="Google" id="ProtNLM"/>
    </source>
</evidence>
<dbReference type="Pfam" id="PF02583">
    <property type="entry name" value="Trns_repr_metal"/>
    <property type="match status" value="1"/>
</dbReference>
<organism evidence="1">
    <name type="scientific">bioreactor metagenome</name>
    <dbReference type="NCBI Taxonomy" id="1076179"/>
    <lineage>
        <taxon>unclassified sequences</taxon>
        <taxon>metagenomes</taxon>
        <taxon>ecological metagenomes</taxon>
    </lineage>
</organism>
<gene>
    <name evidence="1" type="ORF">SDC9_175644</name>
</gene>
<dbReference type="GO" id="GO:0003677">
    <property type="term" value="F:DNA binding"/>
    <property type="evidence" value="ECO:0007669"/>
    <property type="project" value="InterPro"/>
</dbReference>
<dbReference type="PANTHER" id="PTHR33677">
    <property type="entry name" value="TRANSCRIPTIONAL REPRESSOR FRMR-RELATED"/>
    <property type="match status" value="1"/>
</dbReference>
<dbReference type="EMBL" id="VSSQ01078392">
    <property type="protein sequence ID" value="MPN28204.1"/>
    <property type="molecule type" value="Genomic_DNA"/>
</dbReference>
<comment type="caution">
    <text evidence="1">The sequence shown here is derived from an EMBL/GenBank/DDBJ whole genome shotgun (WGS) entry which is preliminary data.</text>
</comment>
<dbReference type="GO" id="GO:0006355">
    <property type="term" value="P:regulation of DNA-templated transcription"/>
    <property type="evidence" value="ECO:0007669"/>
    <property type="project" value="InterPro"/>
</dbReference>
<dbReference type="CDD" id="cd10148">
    <property type="entry name" value="CsoR-like_DUF156"/>
    <property type="match status" value="1"/>
</dbReference>
<proteinExistence type="predicted"/>
<dbReference type="GO" id="GO:0046872">
    <property type="term" value="F:metal ion binding"/>
    <property type="evidence" value="ECO:0007669"/>
    <property type="project" value="InterPro"/>
</dbReference>
<dbReference type="AlphaFoldDB" id="A0A645GW00"/>
<evidence type="ECO:0000313" key="1">
    <source>
        <dbReference type="EMBL" id="MPN28204.1"/>
    </source>
</evidence>
<protein>
    <recommendedName>
        <fullName evidence="2">Copper-sensing transcriptional repressor CsoR</fullName>
    </recommendedName>
</protein>
<reference evidence="1" key="1">
    <citation type="submission" date="2019-08" db="EMBL/GenBank/DDBJ databases">
        <authorList>
            <person name="Kucharzyk K."/>
            <person name="Murdoch R.W."/>
            <person name="Higgins S."/>
            <person name="Loffler F."/>
        </authorList>
    </citation>
    <scope>NUCLEOTIDE SEQUENCE</scope>
</reference>
<name>A0A645GW00_9ZZZZ</name>